<evidence type="ECO:0000313" key="3">
    <source>
        <dbReference type="Proteomes" id="UP001139384"/>
    </source>
</evidence>
<dbReference type="RefSeq" id="WP_234767886.1">
    <property type="nucleotide sequence ID" value="NZ_JAKEIP010000315.1"/>
</dbReference>
<dbReference type="Proteomes" id="UP001139384">
    <property type="component" value="Unassembled WGS sequence"/>
</dbReference>
<reference evidence="2" key="1">
    <citation type="submission" date="2022-01" db="EMBL/GenBank/DDBJ databases">
        <title>Draft Genome Sequences of Seven Type Strains of the Genus Streptomyces.</title>
        <authorList>
            <person name="Aziz S."/>
            <person name="Coretto E."/>
            <person name="Chronakova A."/>
            <person name="Sproer C."/>
            <person name="Huber K."/>
            <person name="Nouioui I."/>
            <person name="Gross H."/>
        </authorList>
    </citation>
    <scope>NUCLEOTIDE SEQUENCE</scope>
    <source>
        <strain evidence="2">DSM 103493</strain>
    </source>
</reference>
<accession>A0A9X1TR59</accession>
<evidence type="ECO:0008006" key="4">
    <source>
        <dbReference type="Google" id="ProtNLM"/>
    </source>
</evidence>
<dbReference type="EMBL" id="JAKEIP010000315">
    <property type="protein sequence ID" value="MCF1599514.1"/>
    <property type="molecule type" value="Genomic_DNA"/>
</dbReference>
<keyword evidence="1" id="KW-0732">Signal</keyword>
<name>A0A9X1TR59_STRM4</name>
<proteinExistence type="predicted"/>
<dbReference type="InterPro" id="IPR006311">
    <property type="entry name" value="TAT_signal"/>
</dbReference>
<feature type="signal peptide" evidence="1">
    <location>
        <begin position="1"/>
        <end position="26"/>
    </location>
</feature>
<dbReference type="PROSITE" id="PS51318">
    <property type="entry name" value="TAT"/>
    <property type="match status" value="1"/>
</dbReference>
<evidence type="ECO:0000256" key="1">
    <source>
        <dbReference type="SAM" id="SignalP"/>
    </source>
</evidence>
<comment type="caution">
    <text evidence="2">The sequence shown here is derived from an EMBL/GenBank/DDBJ whole genome shotgun (WGS) entry which is preliminary data.</text>
</comment>
<sequence>MNRLRRTGLTLALALGLSLATAGVSAASPEAAPGQKASASTRAAVICPGQGQRVKKENEGRVYVVARGYILYWIPNSTVYFDLWGSWDGVVTLPKDTFDACFTNPSRPLNNGHLVKEHDNDAVYIWDGSYGKYRQIASWWTFTEKYHFDPAEIDVKPDILQSSVDLNNPWT</sequence>
<gene>
    <name evidence="2" type="ORF">L0P92_39055</name>
</gene>
<keyword evidence="3" id="KW-1185">Reference proteome</keyword>
<dbReference type="AlphaFoldDB" id="A0A9X1TR59"/>
<protein>
    <recommendedName>
        <fullName evidence="4">Secreted protein</fullName>
    </recommendedName>
</protein>
<evidence type="ECO:0000313" key="2">
    <source>
        <dbReference type="EMBL" id="MCF1599514.1"/>
    </source>
</evidence>
<feature type="chain" id="PRO_5040750085" description="Secreted protein" evidence="1">
    <location>
        <begin position="27"/>
        <end position="171"/>
    </location>
</feature>
<organism evidence="2 3">
    <name type="scientific">Streptomyces muensis</name>
    <dbReference type="NCBI Taxonomy" id="1077944"/>
    <lineage>
        <taxon>Bacteria</taxon>
        <taxon>Bacillati</taxon>
        <taxon>Actinomycetota</taxon>
        <taxon>Actinomycetes</taxon>
        <taxon>Kitasatosporales</taxon>
        <taxon>Streptomycetaceae</taxon>
        <taxon>Streptomyces</taxon>
    </lineage>
</organism>